<dbReference type="OrthoDB" id="361362at2759"/>
<organism evidence="2 3">
    <name type="scientific">Choanephora cucurbitarum</name>
    <dbReference type="NCBI Taxonomy" id="101091"/>
    <lineage>
        <taxon>Eukaryota</taxon>
        <taxon>Fungi</taxon>
        <taxon>Fungi incertae sedis</taxon>
        <taxon>Mucoromycota</taxon>
        <taxon>Mucoromycotina</taxon>
        <taxon>Mucoromycetes</taxon>
        <taxon>Mucorales</taxon>
        <taxon>Mucorineae</taxon>
        <taxon>Choanephoraceae</taxon>
        <taxon>Choanephoroideae</taxon>
        <taxon>Choanephora</taxon>
    </lineage>
</organism>
<name>A0A1C7N1U0_9FUNG</name>
<evidence type="ECO:0000313" key="3">
    <source>
        <dbReference type="Proteomes" id="UP000093000"/>
    </source>
</evidence>
<sequence>YAPTHPMFTSVAPYLSEQGTAFSHLHLFGSSGPKATTSSSLESSQQSSEFSADERFNHVRQLIETFQPILVASWLEAAPSVFMSSAQAISMTPALELLYEILRLSLVLWRAMVSSNHIKETSLDWLNRHLQTLLKHLTVYFPYGADGLGQRSSKVNDLLQEMNIMLCELTSLFLLARTMQKSTDVDEHANKRRKLTEENDDNIPSWATTVVDHVLTLLGYGNENNQMTTTSSSFSADHLTSLLPALWGFLNCLEYEESISVFRATLQYYHSCQPNSASKKVLLNFITRAYMIQSTPSYQGQFIITKESELARLLSEWLVSLPKTLWQLRANHIETSRIILSVMCAIAKRGDKDVFEGETLKQVETALVPFFFVQLARGPLFGPFNELPADVQQRALDYVYYLDHPSDKITKAIERCQQVQQVGLYQ</sequence>
<dbReference type="EMBL" id="LUGH01000829">
    <property type="protein sequence ID" value="OBZ82599.1"/>
    <property type="molecule type" value="Genomic_DNA"/>
</dbReference>
<evidence type="ECO:0000313" key="2">
    <source>
        <dbReference type="EMBL" id="OBZ82599.1"/>
    </source>
</evidence>
<proteinExistence type="predicted"/>
<accession>A0A1C7N1U0</accession>
<dbReference type="InterPro" id="IPR057949">
    <property type="entry name" value="TPR_TEX10"/>
</dbReference>
<dbReference type="InParanoid" id="A0A1C7N1U0"/>
<feature type="non-terminal residue" evidence="2">
    <location>
        <position position="1"/>
    </location>
</feature>
<evidence type="ECO:0000259" key="1">
    <source>
        <dbReference type="Pfam" id="PF25781"/>
    </source>
</evidence>
<keyword evidence="3" id="KW-1185">Reference proteome</keyword>
<gene>
    <name evidence="2" type="primary">Tex10</name>
    <name evidence="2" type="ORF">A0J61_09351</name>
</gene>
<comment type="caution">
    <text evidence="2">The sequence shown here is derived from an EMBL/GenBank/DDBJ whole genome shotgun (WGS) entry which is preliminary data.</text>
</comment>
<protein>
    <submittedName>
        <fullName evidence="2">Testis-expressed sequence 10 protein</fullName>
    </submittedName>
</protein>
<reference evidence="2 3" key="1">
    <citation type="submission" date="2016-03" db="EMBL/GenBank/DDBJ databases">
        <title>Choanephora cucurbitarum.</title>
        <authorList>
            <person name="Min B."/>
            <person name="Park H."/>
            <person name="Park J.-H."/>
            <person name="Shin H.-D."/>
            <person name="Choi I.-G."/>
        </authorList>
    </citation>
    <scope>NUCLEOTIDE SEQUENCE [LARGE SCALE GENOMIC DNA]</scope>
    <source>
        <strain evidence="2 3">KUS-F28377</strain>
    </source>
</reference>
<feature type="domain" description="TEX10-like TPR repeats" evidence="1">
    <location>
        <begin position="314"/>
        <end position="420"/>
    </location>
</feature>
<dbReference type="STRING" id="101091.A0A1C7N1U0"/>
<dbReference type="AlphaFoldDB" id="A0A1C7N1U0"/>
<dbReference type="Proteomes" id="UP000093000">
    <property type="component" value="Unassembled WGS sequence"/>
</dbReference>
<dbReference type="Pfam" id="PF25781">
    <property type="entry name" value="TPR_TEX10"/>
    <property type="match status" value="1"/>
</dbReference>